<organism evidence="2 3">
    <name type="scientific">candidate division WOR_3 bacterium SM23_60</name>
    <dbReference type="NCBI Taxonomy" id="1703780"/>
    <lineage>
        <taxon>Bacteria</taxon>
        <taxon>Bacteria division WOR-3</taxon>
    </lineage>
</organism>
<comment type="caution">
    <text evidence="2">The sequence shown here is derived from an EMBL/GenBank/DDBJ whole genome shotgun (WGS) entry which is preliminary data.</text>
</comment>
<dbReference type="GO" id="GO:0004521">
    <property type="term" value="F:RNA endonuclease activity"/>
    <property type="evidence" value="ECO:0007669"/>
    <property type="project" value="TreeGrafter"/>
</dbReference>
<dbReference type="EC" id="3.1.-.-" evidence="1"/>
<protein>
    <recommendedName>
        <fullName evidence="1">mRNA interferase</fullName>
        <ecNumber evidence="1">3.1.-.-</ecNumber>
    </recommendedName>
</protein>
<dbReference type="InterPro" id="IPR003477">
    <property type="entry name" value="PemK-like"/>
</dbReference>
<evidence type="ECO:0000256" key="1">
    <source>
        <dbReference type="PIRNR" id="PIRNR033490"/>
    </source>
</evidence>
<keyword evidence="1" id="KW-0255">Endonuclease</keyword>
<comment type="similarity">
    <text evidence="1">Belongs to the PemK/MazF family.</text>
</comment>
<dbReference type="GO" id="GO:0016787">
    <property type="term" value="F:hydrolase activity"/>
    <property type="evidence" value="ECO:0007669"/>
    <property type="project" value="UniProtKB-KW"/>
</dbReference>
<dbReference type="GO" id="GO:0016075">
    <property type="term" value="P:rRNA catabolic process"/>
    <property type="evidence" value="ECO:0007669"/>
    <property type="project" value="TreeGrafter"/>
</dbReference>
<accession>A0A0S8GM11</accession>
<keyword evidence="1" id="KW-0540">Nuclease</keyword>
<dbReference type="PANTHER" id="PTHR33988:SF2">
    <property type="entry name" value="ENDORIBONUCLEASE MAZF"/>
    <property type="match status" value="1"/>
</dbReference>
<dbReference type="Gene3D" id="2.30.30.110">
    <property type="match status" value="1"/>
</dbReference>
<dbReference type="GO" id="GO:0003677">
    <property type="term" value="F:DNA binding"/>
    <property type="evidence" value="ECO:0007669"/>
    <property type="project" value="InterPro"/>
</dbReference>
<sequence length="114" mass="12476">MSDLFPKRGEIWSVNFNPGRGSEQKGIRPALIVQNDTGNQYAATTIVAAITTTIKIYPVTVLLEAKGAGLSKESMVNCAQLLTVDKSRLRKRLGKLDEKLMERVDKALCVSLAL</sequence>
<comment type="function">
    <text evidence="1">Toxic component of a type II toxin-antitoxin (TA) system.</text>
</comment>
<dbReference type="EMBL" id="LJUO01000020">
    <property type="protein sequence ID" value="KPK72893.1"/>
    <property type="molecule type" value="Genomic_DNA"/>
</dbReference>
<keyword evidence="1" id="KW-0378">Hydrolase</keyword>
<gene>
    <name evidence="2" type="ORF">AMJ87_03360</name>
</gene>
<dbReference type="SUPFAM" id="SSF50118">
    <property type="entry name" value="Cell growth inhibitor/plasmid maintenance toxic component"/>
    <property type="match status" value="1"/>
</dbReference>
<dbReference type="Proteomes" id="UP000051096">
    <property type="component" value="Unassembled WGS sequence"/>
</dbReference>
<evidence type="ECO:0000313" key="2">
    <source>
        <dbReference type="EMBL" id="KPK72893.1"/>
    </source>
</evidence>
<name>A0A0S8GM11_UNCW3</name>
<dbReference type="AlphaFoldDB" id="A0A0S8GM11"/>
<dbReference type="InterPro" id="IPR011067">
    <property type="entry name" value="Plasmid_toxin/cell-grow_inhib"/>
</dbReference>
<dbReference type="GO" id="GO:0006402">
    <property type="term" value="P:mRNA catabolic process"/>
    <property type="evidence" value="ECO:0007669"/>
    <property type="project" value="TreeGrafter"/>
</dbReference>
<evidence type="ECO:0000313" key="3">
    <source>
        <dbReference type="Proteomes" id="UP000051096"/>
    </source>
</evidence>
<dbReference type="PANTHER" id="PTHR33988">
    <property type="entry name" value="ENDORIBONUCLEASE MAZF-RELATED"/>
    <property type="match status" value="1"/>
</dbReference>
<dbReference type="Pfam" id="PF02452">
    <property type="entry name" value="PemK_toxin"/>
    <property type="match status" value="1"/>
</dbReference>
<reference evidence="2 3" key="1">
    <citation type="journal article" date="2015" name="Microbiome">
        <title>Genomic resolution of linkages in carbon, nitrogen, and sulfur cycling among widespread estuary sediment bacteria.</title>
        <authorList>
            <person name="Baker B.J."/>
            <person name="Lazar C.S."/>
            <person name="Teske A.P."/>
            <person name="Dick G.J."/>
        </authorList>
    </citation>
    <scope>NUCLEOTIDE SEQUENCE [LARGE SCALE GENOMIC DNA]</scope>
    <source>
        <strain evidence="2">SM23_60</strain>
    </source>
</reference>
<dbReference type="PIRSF" id="PIRSF033490">
    <property type="entry name" value="MazF"/>
    <property type="match status" value="1"/>
</dbReference>
<proteinExistence type="inferred from homology"/>